<evidence type="ECO:0000313" key="7">
    <source>
        <dbReference type="Proteomes" id="UP000480929"/>
    </source>
</evidence>
<sequence>MMEEKMEDKPMQNMNEQKTGSLIRQLRLKEGWTQKELGSKIGISDKAISKWERGLSFPDITLLPRLADVFHVTVGEIISGQQLSEPALDPEVFDSVVADTLVYSKRDTFSKGKRIFCLIFIPLLLTAMLICAIINLAVNHQLSWAYYPIGALLIVLSLTLALLLPHAHRLEILMGTLEFSLMIYLAMIEKLSGTQGWLISLALPISLVSVVCLYLLLKLLMILKRKWQILSYSMLILALGPLLSINQILRLNGLRHTLISDWILLGCLLGGALLFYFIDLATRR</sequence>
<feature type="transmembrane region" description="Helical" evidence="2">
    <location>
        <begin position="194"/>
        <end position="217"/>
    </location>
</feature>
<dbReference type="InterPro" id="IPR010982">
    <property type="entry name" value="Lambda_DNA-bd_dom_sf"/>
</dbReference>
<dbReference type="InterPro" id="IPR046283">
    <property type="entry name" value="DUF6320"/>
</dbReference>
<reference evidence="6 7" key="1">
    <citation type="journal article" date="2019" name="Nat. Med.">
        <title>A library of human gut bacterial isolates paired with longitudinal multiomics data enables mechanistic microbiome research.</title>
        <authorList>
            <person name="Poyet M."/>
            <person name="Groussin M."/>
            <person name="Gibbons S.M."/>
            <person name="Avila-Pacheco J."/>
            <person name="Jiang X."/>
            <person name="Kearney S.M."/>
            <person name="Perrotta A.R."/>
            <person name="Berdy B."/>
            <person name="Zhao S."/>
            <person name="Lieberman T.D."/>
            <person name="Swanson P.K."/>
            <person name="Smith M."/>
            <person name="Roesemann S."/>
            <person name="Alexander J.E."/>
            <person name="Rich S.A."/>
            <person name="Livny J."/>
            <person name="Vlamakis H."/>
            <person name="Clish C."/>
            <person name="Bullock K."/>
            <person name="Deik A."/>
            <person name="Scott J."/>
            <person name="Pierce K.A."/>
            <person name="Xavier R.J."/>
            <person name="Alm E.J."/>
        </authorList>
    </citation>
    <scope>NUCLEOTIDE SEQUENCE [LARGE SCALE GENOMIC DNA]</scope>
    <source>
        <strain evidence="4 6">BIOML-A4</strain>
        <strain evidence="5 7">BIOML-A5</strain>
    </source>
</reference>
<evidence type="ECO:0000313" key="6">
    <source>
        <dbReference type="Proteomes" id="UP000433575"/>
    </source>
</evidence>
<dbReference type="PANTHER" id="PTHR46558:SF4">
    <property type="entry name" value="DNA-BIDING PHAGE PROTEIN"/>
    <property type="match status" value="1"/>
</dbReference>
<keyword evidence="2" id="KW-1133">Transmembrane helix</keyword>
<dbReference type="SMART" id="SM00530">
    <property type="entry name" value="HTH_XRE"/>
    <property type="match status" value="1"/>
</dbReference>
<evidence type="ECO:0000256" key="2">
    <source>
        <dbReference type="SAM" id="Phobius"/>
    </source>
</evidence>
<dbReference type="Pfam" id="PF19845">
    <property type="entry name" value="DUF6320"/>
    <property type="match status" value="1"/>
</dbReference>
<keyword evidence="2" id="KW-0812">Transmembrane</keyword>
<dbReference type="EMBL" id="WKPJ01000023">
    <property type="protein sequence ID" value="MSA90280.1"/>
    <property type="molecule type" value="Genomic_DNA"/>
</dbReference>
<comment type="caution">
    <text evidence="4">The sequence shown here is derived from an EMBL/GenBank/DDBJ whole genome shotgun (WGS) entry which is preliminary data.</text>
</comment>
<evidence type="ECO:0000259" key="3">
    <source>
        <dbReference type="PROSITE" id="PS50943"/>
    </source>
</evidence>
<accession>A0A6N7S9H1</accession>
<dbReference type="CDD" id="cd00093">
    <property type="entry name" value="HTH_XRE"/>
    <property type="match status" value="1"/>
</dbReference>
<gene>
    <name evidence="5" type="ORF">GKD88_12855</name>
    <name evidence="4" type="ORF">GKE08_13185</name>
</gene>
<proteinExistence type="predicted"/>
<dbReference type="Proteomes" id="UP000480929">
    <property type="component" value="Unassembled WGS sequence"/>
</dbReference>
<dbReference type="EMBL" id="WKPI01000025">
    <property type="protein sequence ID" value="MSC34010.1"/>
    <property type="molecule type" value="Genomic_DNA"/>
</dbReference>
<dbReference type="PROSITE" id="PS50943">
    <property type="entry name" value="HTH_CROC1"/>
    <property type="match status" value="1"/>
</dbReference>
<keyword evidence="2" id="KW-0472">Membrane</keyword>
<keyword evidence="1" id="KW-0238">DNA-binding</keyword>
<feature type="domain" description="HTH cro/C1-type" evidence="3">
    <location>
        <begin position="23"/>
        <end position="77"/>
    </location>
</feature>
<evidence type="ECO:0000313" key="4">
    <source>
        <dbReference type="EMBL" id="MSA90280.1"/>
    </source>
</evidence>
<feature type="transmembrane region" description="Helical" evidence="2">
    <location>
        <begin position="261"/>
        <end position="278"/>
    </location>
</feature>
<organism evidence="4 6">
    <name type="scientific">Holdemania massiliensis</name>
    <dbReference type="NCBI Taxonomy" id="1468449"/>
    <lineage>
        <taxon>Bacteria</taxon>
        <taxon>Bacillati</taxon>
        <taxon>Bacillota</taxon>
        <taxon>Erysipelotrichia</taxon>
        <taxon>Erysipelotrichales</taxon>
        <taxon>Erysipelotrichaceae</taxon>
        <taxon>Holdemania</taxon>
    </lineage>
</organism>
<dbReference type="AlphaFoldDB" id="A0A6N7S9H1"/>
<dbReference type="GO" id="GO:0003677">
    <property type="term" value="F:DNA binding"/>
    <property type="evidence" value="ECO:0007669"/>
    <property type="project" value="UniProtKB-KW"/>
</dbReference>
<evidence type="ECO:0000256" key="1">
    <source>
        <dbReference type="ARBA" id="ARBA00023125"/>
    </source>
</evidence>
<dbReference type="PANTHER" id="PTHR46558">
    <property type="entry name" value="TRACRIPTIONAL REGULATORY PROTEIN-RELATED-RELATED"/>
    <property type="match status" value="1"/>
</dbReference>
<dbReference type="InterPro" id="IPR001387">
    <property type="entry name" value="Cro/C1-type_HTH"/>
</dbReference>
<protein>
    <submittedName>
        <fullName evidence="4">Helix-turn-helix domain-containing protein</fullName>
    </submittedName>
</protein>
<feature type="transmembrane region" description="Helical" evidence="2">
    <location>
        <begin position="229"/>
        <end position="249"/>
    </location>
</feature>
<feature type="transmembrane region" description="Helical" evidence="2">
    <location>
        <begin position="115"/>
        <end position="138"/>
    </location>
</feature>
<evidence type="ECO:0000313" key="5">
    <source>
        <dbReference type="EMBL" id="MSC34010.1"/>
    </source>
</evidence>
<name>A0A6N7S9H1_9FIRM</name>
<dbReference type="OrthoDB" id="9801008at2"/>
<dbReference type="Proteomes" id="UP000433575">
    <property type="component" value="Unassembled WGS sequence"/>
</dbReference>
<dbReference type="SUPFAM" id="SSF47413">
    <property type="entry name" value="lambda repressor-like DNA-binding domains"/>
    <property type="match status" value="1"/>
</dbReference>
<feature type="transmembrane region" description="Helical" evidence="2">
    <location>
        <begin position="144"/>
        <end position="163"/>
    </location>
</feature>
<dbReference type="Pfam" id="PF01381">
    <property type="entry name" value="HTH_3"/>
    <property type="match status" value="1"/>
</dbReference>
<keyword evidence="7" id="KW-1185">Reference proteome</keyword>
<dbReference type="Gene3D" id="1.10.260.40">
    <property type="entry name" value="lambda repressor-like DNA-binding domains"/>
    <property type="match status" value="1"/>
</dbReference>
<feature type="transmembrane region" description="Helical" evidence="2">
    <location>
        <begin position="170"/>
        <end position="188"/>
    </location>
</feature>